<dbReference type="Pfam" id="PF01370">
    <property type="entry name" value="Epimerase"/>
    <property type="match status" value="1"/>
</dbReference>
<dbReference type="CDD" id="cd08946">
    <property type="entry name" value="SDR_e"/>
    <property type="match status" value="1"/>
</dbReference>
<sequence length="403" mass="44975">MWLTSTPTIRDMLRAVALVATGACMHWAYRHWCPRKVGLKTIVKDDHTTVEDSSQTEAKEMRNKATRTDDKNITDGATMTTNPEFVDVTIMTTVNQNVNATTMTLIQEKEDAATMTTIRETEEAATMATADWSMRSCNPKPASEDNTIKRVGITGAAGIIGTILRENLGDNEDFEIVNFTLKYKEVDDSVGFDLSNATTLRGKFDDLDCVIHLAADKPGNATWPGLVKNNIIATYNVFEECVRAGVKKIIFASTNHVQSGHTVMTFDLRDSLDRKKVRGYLNESDDPFPSCLYGVSKLFGENLGRLYSAKFGFDVVCLRIGWVSSDDDPSYTKGNHNEEYMRAMYLSKRDCVGAVQRALKIKPPNGFLICNVISANDSRVLSLETANRVMGFYPRDNSELYWS</sequence>
<dbReference type="InterPro" id="IPR036291">
    <property type="entry name" value="NAD(P)-bd_dom_sf"/>
</dbReference>
<dbReference type="Gene3D" id="3.40.50.720">
    <property type="entry name" value="NAD(P)-binding Rossmann-like Domain"/>
    <property type="match status" value="1"/>
</dbReference>
<dbReference type="AlphaFoldDB" id="A0A1L7H7A1"/>
<evidence type="ECO:0000256" key="3">
    <source>
        <dbReference type="ARBA" id="ARBA00023027"/>
    </source>
</evidence>
<dbReference type="InterPro" id="IPR001509">
    <property type="entry name" value="Epimerase_deHydtase"/>
</dbReference>
<keyword evidence="2" id="KW-0560">Oxidoreductase</keyword>
<evidence type="ECO:0000313" key="6">
    <source>
        <dbReference type="EMBL" id="APU50756.1"/>
    </source>
</evidence>
<dbReference type="OrthoDB" id="10262413at2759"/>
<name>A0A1L7H7A1_SACKO</name>
<gene>
    <name evidence="6" type="ORF">Sakowv30007408mg</name>
</gene>
<organism evidence="6">
    <name type="scientific">Saccoglossus kowalevskii</name>
    <name type="common">Acorn worm</name>
    <dbReference type="NCBI Taxonomy" id="10224"/>
    <lineage>
        <taxon>Eukaryota</taxon>
        <taxon>Metazoa</taxon>
        <taxon>Hemichordata</taxon>
        <taxon>Enteropneusta</taxon>
        <taxon>Harrimaniidae</taxon>
        <taxon>Saccoglossus</taxon>
    </lineage>
</organism>
<dbReference type="PANTHER" id="PTHR43103:SF5">
    <property type="entry name" value="4-EPIMERASE, PUTATIVE (AFU_ORTHOLOGUE AFUA_7G00360)-RELATED"/>
    <property type="match status" value="1"/>
</dbReference>
<comment type="similarity">
    <text evidence="1">Belongs to the NAD(P)-dependent epimerase/dehydratase family.</text>
</comment>
<dbReference type="EMBL" id="KX125060">
    <property type="protein sequence ID" value="APU50756.1"/>
    <property type="molecule type" value="mRNA"/>
</dbReference>
<feature type="domain" description="NAD-dependent epimerase/dehydratase" evidence="5">
    <location>
        <begin position="153"/>
        <end position="327"/>
    </location>
</feature>
<proteinExistence type="evidence at transcript level"/>
<reference evidence="6" key="2">
    <citation type="submission" date="2016-04" db="EMBL/GenBank/DDBJ databases">
        <authorList>
            <person name="Evans L.H."/>
            <person name="Alamgir A."/>
            <person name="Owens N."/>
            <person name="Weber N.D."/>
            <person name="Virtaneva K."/>
            <person name="Barbian K."/>
            <person name="Babar A."/>
            <person name="Rosenke K."/>
        </authorList>
    </citation>
    <scope>NUCLEOTIDE SEQUENCE</scope>
</reference>
<dbReference type="SUPFAM" id="SSF51735">
    <property type="entry name" value="NAD(P)-binding Rossmann-fold domains"/>
    <property type="match status" value="1"/>
</dbReference>
<reference evidence="6" key="1">
    <citation type="journal article" date="2008" name="Biol. Bull.">
        <title>cDNA sequences for transcription factors and signaling proteins of the hemichordate Saccoglossus kowalevskii: efficacy of the expressed sequence tag (EST) approach for evolutionary and developmental studies of a new organism.</title>
        <authorList>
            <person name="Freeman R.M. Jr."/>
            <person name="Wu M."/>
            <person name="Cordonnier-Pratt M.M."/>
            <person name="Pratt L.H."/>
            <person name="Gruber C.E."/>
            <person name="Smith M."/>
            <person name="Lander E.S."/>
            <person name="Stange-Thomann N."/>
            <person name="Lowe C.J."/>
            <person name="Gerhart J."/>
            <person name="Kirschner M."/>
        </authorList>
    </citation>
    <scope>NUCLEOTIDE SEQUENCE</scope>
</reference>
<feature type="region of interest" description="Disordered" evidence="4">
    <location>
        <begin position="48"/>
        <end position="78"/>
    </location>
</feature>
<keyword evidence="3" id="KW-0520">NAD</keyword>
<dbReference type="PANTHER" id="PTHR43103">
    <property type="entry name" value="NUCLEOSIDE-DIPHOSPHATE-SUGAR EPIMERASE"/>
    <property type="match status" value="1"/>
</dbReference>
<dbReference type="GO" id="GO:0016491">
    <property type="term" value="F:oxidoreductase activity"/>
    <property type="evidence" value="ECO:0007669"/>
    <property type="project" value="UniProtKB-KW"/>
</dbReference>
<protein>
    <submittedName>
        <fullName evidence="6">NAD dependent nucleoside-diphosphate-sugar epimerase-like protein 230</fullName>
    </submittedName>
</protein>
<evidence type="ECO:0000256" key="2">
    <source>
        <dbReference type="ARBA" id="ARBA00023002"/>
    </source>
</evidence>
<accession>A0A1L7H7A1</accession>
<evidence type="ECO:0000256" key="4">
    <source>
        <dbReference type="SAM" id="MobiDB-lite"/>
    </source>
</evidence>
<feature type="compositionally biased region" description="Basic and acidic residues" evidence="4">
    <location>
        <begin position="57"/>
        <end position="73"/>
    </location>
</feature>
<evidence type="ECO:0000259" key="5">
    <source>
        <dbReference type="Pfam" id="PF01370"/>
    </source>
</evidence>
<evidence type="ECO:0000256" key="1">
    <source>
        <dbReference type="ARBA" id="ARBA00007637"/>
    </source>
</evidence>